<dbReference type="Proteomes" id="UP000035681">
    <property type="component" value="Unplaced"/>
</dbReference>
<keyword evidence="1" id="KW-1185">Reference proteome</keyword>
<name>A0A0K0EFY2_STRER</name>
<proteinExistence type="predicted"/>
<organism evidence="2">
    <name type="scientific">Strongyloides stercoralis</name>
    <name type="common">Threadworm</name>
    <dbReference type="NCBI Taxonomy" id="6248"/>
    <lineage>
        <taxon>Eukaryota</taxon>
        <taxon>Metazoa</taxon>
        <taxon>Ecdysozoa</taxon>
        <taxon>Nematoda</taxon>
        <taxon>Chromadorea</taxon>
        <taxon>Rhabditida</taxon>
        <taxon>Tylenchina</taxon>
        <taxon>Panagrolaimomorpha</taxon>
        <taxon>Strongyloidoidea</taxon>
        <taxon>Strongyloididae</taxon>
        <taxon>Strongyloides</taxon>
    </lineage>
</organism>
<reference evidence="2" key="1">
    <citation type="submission" date="2015-08" db="UniProtKB">
        <authorList>
            <consortium name="WormBaseParasite"/>
        </authorList>
    </citation>
    <scope>IDENTIFICATION</scope>
</reference>
<evidence type="ECO:0000313" key="3">
    <source>
        <dbReference type="WBParaSite" id="TCONS_00003511.p1"/>
    </source>
</evidence>
<evidence type="ECO:0000313" key="1">
    <source>
        <dbReference type="Proteomes" id="UP000035681"/>
    </source>
</evidence>
<sequence length="151" mass="17864">MKFIIAIIGIFYSFLFIQTINTSTAFDPKNYNTDKSVAKKAALFCLKKFNFKNKTDLTVRNIIFAINQTKRLHSRVFLKFDAIWPNDNDHTFLFQGIYIPPKNDGKKERCKVAEVDITLPSTTTPTTTTTRKRKPHRSEFWWFWYWLNRLG</sequence>
<dbReference type="WBParaSite" id="SSTP_0000838900.1">
    <property type="protein sequence ID" value="SSTP_0000838900.1"/>
    <property type="gene ID" value="SSTP_0000838900"/>
</dbReference>
<dbReference type="WBParaSite" id="TCONS_00003511.p1">
    <property type="protein sequence ID" value="TCONS_00003511.p1"/>
    <property type="gene ID" value="XLOC_003254"/>
</dbReference>
<protein>
    <submittedName>
        <fullName evidence="3">Cystatin domain-containing protein</fullName>
    </submittedName>
</protein>
<dbReference type="AlphaFoldDB" id="A0A0K0EFY2"/>
<accession>A0A0K0EFY2</accession>
<evidence type="ECO:0000313" key="2">
    <source>
        <dbReference type="WBParaSite" id="SSTP_0000838900.1"/>
    </source>
</evidence>